<comment type="pathway">
    <text evidence="2 9 10">Cell wall biogenesis; peptidoglycan biosynthesis.</text>
</comment>
<dbReference type="NCBIfam" id="TIGR01087">
    <property type="entry name" value="murD"/>
    <property type="match status" value="1"/>
</dbReference>
<dbReference type="EMBL" id="BSPB01000008">
    <property type="protein sequence ID" value="GLS14021.1"/>
    <property type="molecule type" value="Genomic_DNA"/>
</dbReference>
<dbReference type="InterPro" id="IPR004101">
    <property type="entry name" value="Mur_ligase_C"/>
</dbReference>
<evidence type="ECO:0000313" key="14">
    <source>
        <dbReference type="EMBL" id="GLS14021.1"/>
    </source>
</evidence>
<feature type="domain" description="Mur ligase C-terminal" evidence="12">
    <location>
        <begin position="449"/>
        <end position="568"/>
    </location>
</feature>
<keyword evidence="9 10" id="KW-0961">Cell wall biogenesis/degradation</keyword>
<evidence type="ECO:0000256" key="9">
    <source>
        <dbReference type="HAMAP-Rule" id="MF_00639"/>
    </source>
</evidence>
<comment type="catalytic activity">
    <reaction evidence="9 10">
        <text>UDP-N-acetyl-alpha-D-muramoyl-L-alanine + D-glutamate + ATP = UDP-N-acetyl-alpha-D-muramoyl-L-alanyl-D-glutamate + ADP + phosphate + H(+)</text>
        <dbReference type="Rhea" id="RHEA:16429"/>
        <dbReference type="ChEBI" id="CHEBI:15378"/>
        <dbReference type="ChEBI" id="CHEBI:29986"/>
        <dbReference type="ChEBI" id="CHEBI:30616"/>
        <dbReference type="ChEBI" id="CHEBI:43474"/>
        <dbReference type="ChEBI" id="CHEBI:83898"/>
        <dbReference type="ChEBI" id="CHEBI:83900"/>
        <dbReference type="ChEBI" id="CHEBI:456216"/>
        <dbReference type="EC" id="6.3.2.9"/>
    </reaction>
</comment>
<dbReference type="PANTHER" id="PTHR43692:SF1">
    <property type="entry name" value="UDP-N-ACETYLMURAMOYLALANINE--D-GLUTAMATE LIGASE"/>
    <property type="match status" value="1"/>
</dbReference>
<evidence type="ECO:0000259" key="13">
    <source>
        <dbReference type="Pfam" id="PF08245"/>
    </source>
</evidence>
<feature type="region of interest" description="Disordered" evidence="11">
    <location>
        <begin position="206"/>
        <end position="230"/>
    </location>
</feature>
<dbReference type="Gene3D" id="3.40.1190.10">
    <property type="entry name" value="Mur-like, catalytic domain"/>
    <property type="match status" value="1"/>
</dbReference>
<dbReference type="Pfam" id="PF08245">
    <property type="entry name" value="Mur_ligase_M"/>
    <property type="match status" value="1"/>
</dbReference>
<keyword evidence="4 9" id="KW-0436">Ligase</keyword>
<organism evidence="14 15">
    <name type="scientific">Hydrogenophaga electricum</name>
    <dbReference type="NCBI Taxonomy" id="1230953"/>
    <lineage>
        <taxon>Bacteria</taxon>
        <taxon>Pseudomonadati</taxon>
        <taxon>Pseudomonadota</taxon>
        <taxon>Betaproteobacteria</taxon>
        <taxon>Burkholderiales</taxon>
        <taxon>Comamonadaceae</taxon>
        <taxon>Hydrogenophaga</taxon>
    </lineage>
</organism>
<dbReference type="InterPro" id="IPR018109">
    <property type="entry name" value="Folylpolyglutamate_synth_CS"/>
</dbReference>
<comment type="subcellular location">
    <subcellularLocation>
        <location evidence="1 9 10">Cytoplasm</location>
    </subcellularLocation>
</comment>
<dbReference type="SUPFAM" id="SSF53244">
    <property type="entry name" value="MurD-like peptide ligases, peptide-binding domain"/>
    <property type="match status" value="1"/>
</dbReference>
<keyword evidence="3 9" id="KW-0963">Cytoplasm</keyword>
<dbReference type="Pfam" id="PF21799">
    <property type="entry name" value="MurD-like_N"/>
    <property type="match status" value="1"/>
</dbReference>
<keyword evidence="8 9" id="KW-0131">Cell cycle</keyword>
<comment type="caution">
    <text evidence="14">The sequence shown here is derived from an EMBL/GenBank/DDBJ whole genome shotgun (WGS) entry which is preliminary data.</text>
</comment>
<keyword evidence="15" id="KW-1185">Reference proteome</keyword>
<dbReference type="InterPro" id="IPR036615">
    <property type="entry name" value="Mur_ligase_C_dom_sf"/>
</dbReference>
<evidence type="ECO:0000313" key="15">
    <source>
        <dbReference type="Proteomes" id="UP001156903"/>
    </source>
</evidence>
<sequence>MNTLQDQHVLILGLGISGLSMARWCAVQGARVTVADTRPAPPSLARLQAECPAVAFVAGAFDEGLLGSGTWQLIARSPGLPPAQLAPVRAWAAEHGVPLVGELDLFAAALRELGAREAWPYRPKVLAITGTNGKTTVTSLTGLLLERAGLRVAVAGNIGPALLDVLGEALAAEAQADAEAAAQAAQADVIEPVAEGDVSVAVDNASPDSAEAADAAASPEVAAPVADDTAEPVEPEADVEVAPLIAPPPPPPPEPPHLPQVWVLELSSFQLDGTAGGDWDAVPTAATVLNITEDHLDWHGSMAAYAGAKAAAFGQQALMVLNRDDPQVLGMKPGLVTVKISGRNRQQSARPWSSFGLDLPSRAGDWGLEAVNGMEWLVRALALDETRKRGRADDEEELYLQRLMPADALRIRGRHNAANALAALALATSTGAPLAPMLHGLREYRGEPHRVEPVGIVDEVEYFDDSKGTNVGATLAAISGLGAERRLVVILGGDGKGQDFTPLAAPVARHARAVVFIGRDAARIRAQIGAEAQQAGVEMADAASLPEAVQQCAAWARSGDAVLLSPACASLDMFENYGHRARVFVDAVQALAVDRGVELGGGL</sequence>
<name>A0ABQ6C121_9BURK</name>
<evidence type="ECO:0000256" key="11">
    <source>
        <dbReference type="SAM" id="MobiDB-lite"/>
    </source>
</evidence>
<dbReference type="Pfam" id="PF02875">
    <property type="entry name" value="Mur_ligase_C"/>
    <property type="match status" value="1"/>
</dbReference>
<dbReference type="SUPFAM" id="SSF53623">
    <property type="entry name" value="MurD-like peptide ligases, catalytic domain"/>
    <property type="match status" value="1"/>
</dbReference>
<comment type="function">
    <text evidence="9 10">Cell wall formation. Catalyzes the addition of glutamate to the nucleotide precursor UDP-N-acetylmuramoyl-L-alanine (UMA).</text>
</comment>
<keyword evidence="9 10" id="KW-0133">Cell shape</keyword>
<dbReference type="InterPro" id="IPR036565">
    <property type="entry name" value="Mur-like_cat_sf"/>
</dbReference>
<gene>
    <name evidence="9" type="primary">murD</name>
    <name evidence="14" type="ORF">GCM10007935_14510</name>
</gene>
<evidence type="ECO:0000256" key="4">
    <source>
        <dbReference type="ARBA" id="ARBA00022598"/>
    </source>
</evidence>
<dbReference type="InterPro" id="IPR013221">
    <property type="entry name" value="Mur_ligase_cen"/>
</dbReference>
<dbReference type="SUPFAM" id="SSF51984">
    <property type="entry name" value="MurCD N-terminal domain"/>
    <property type="match status" value="1"/>
</dbReference>
<dbReference type="HAMAP" id="MF_00639">
    <property type="entry name" value="MurD"/>
    <property type="match status" value="1"/>
</dbReference>
<evidence type="ECO:0000256" key="1">
    <source>
        <dbReference type="ARBA" id="ARBA00004496"/>
    </source>
</evidence>
<proteinExistence type="inferred from homology"/>
<evidence type="ECO:0000256" key="3">
    <source>
        <dbReference type="ARBA" id="ARBA00022490"/>
    </source>
</evidence>
<dbReference type="Gene3D" id="3.90.190.20">
    <property type="entry name" value="Mur ligase, C-terminal domain"/>
    <property type="match status" value="1"/>
</dbReference>
<dbReference type="EC" id="6.3.2.9" evidence="9 10"/>
<evidence type="ECO:0000256" key="5">
    <source>
        <dbReference type="ARBA" id="ARBA00022618"/>
    </source>
</evidence>
<evidence type="ECO:0000259" key="12">
    <source>
        <dbReference type="Pfam" id="PF02875"/>
    </source>
</evidence>
<accession>A0ABQ6C121</accession>
<feature type="binding site" evidence="9">
    <location>
        <begin position="130"/>
        <end position="136"/>
    </location>
    <ligand>
        <name>ATP</name>
        <dbReference type="ChEBI" id="CHEBI:30616"/>
    </ligand>
</feature>
<comment type="similarity">
    <text evidence="9">Belongs to the MurCDEF family.</text>
</comment>
<dbReference type="Proteomes" id="UP001156903">
    <property type="component" value="Unassembled WGS sequence"/>
</dbReference>
<dbReference type="RefSeq" id="WP_284307230.1">
    <property type="nucleotide sequence ID" value="NZ_BSPB01000008.1"/>
</dbReference>
<reference evidence="15" key="1">
    <citation type="journal article" date="2019" name="Int. J. Syst. Evol. Microbiol.">
        <title>The Global Catalogue of Microorganisms (GCM) 10K type strain sequencing project: providing services to taxonomists for standard genome sequencing and annotation.</title>
        <authorList>
            <consortium name="The Broad Institute Genomics Platform"/>
            <consortium name="The Broad Institute Genome Sequencing Center for Infectious Disease"/>
            <person name="Wu L."/>
            <person name="Ma J."/>
        </authorList>
    </citation>
    <scope>NUCLEOTIDE SEQUENCE [LARGE SCALE GENOMIC DNA]</scope>
    <source>
        <strain evidence="15">NBRC 109341</strain>
    </source>
</reference>
<evidence type="ECO:0000256" key="8">
    <source>
        <dbReference type="ARBA" id="ARBA00023306"/>
    </source>
</evidence>
<keyword evidence="7 9" id="KW-0067">ATP-binding</keyword>
<keyword evidence="5 9" id="KW-0132">Cell division</keyword>
<feature type="domain" description="Mur ligase central" evidence="13">
    <location>
        <begin position="260"/>
        <end position="331"/>
    </location>
</feature>
<keyword evidence="6 9" id="KW-0547">Nucleotide-binding</keyword>
<evidence type="ECO:0000256" key="2">
    <source>
        <dbReference type="ARBA" id="ARBA00004752"/>
    </source>
</evidence>
<dbReference type="InterPro" id="IPR005762">
    <property type="entry name" value="MurD"/>
</dbReference>
<evidence type="ECO:0000256" key="7">
    <source>
        <dbReference type="ARBA" id="ARBA00022840"/>
    </source>
</evidence>
<dbReference type="Gene3D" id="3.40.50.720">
    <property type="entry name" value="NAD(P)-binding Rossmann-like Domain"/>
    <property type="match status" value="1"/>
</dbReference>
<evidence type="ECO:0000256" key="10">
    <source>
        <dbReference type="RuleBase" id="RU003664"/>
    </source>
</evidence>
<evidence type="ECO:0000256" key="6">
    <source>
        <dbReference type="ARBA" id="ARBA00022741"/>
    </source>
</evidence>
<keyword evidence="9 10" id="KW-0573">Peptidoglycan synthesis</keyword>
<protein>
    <recommendedName>
        <fullName evidence="9 10">UDP-N-acetylmuramoylalanine--D-glutamate ligase</fullName>
        <ecNumber evidence="9 10">6.3.2.9</ecNumber>
    </recommendedName>
    <alternativeName>
        <fullName evidence="9">D-glutamic acid-adding enzyme</fullName>
    </alternativeName>
    <alternativeName>
        <fullName evidence="9">UDP-N-acetylmuramoyl-L-alanyl-D-glutamate synthetase</fullName>
    </alternativeName>
</protein>
<dbReference type="PROSITE" id="PS01011">
    <property type="entry name" value="FOLYLPOLYGLU_SYNT_1"/>
    <property type="match status" value="1"/>
</dbReference>
<feature type="compositionally biased region" description="Low complexity" evidence="11">
    <location>
        <begin position="206"/>
        <end position="227"/>
    </location>
</feature>
<dbReference type="PANTHER" id="PTHR43692">
    <property type="entry name" value="UDP-N-ACETYLMURAMOYLALANINE--D-GLUTAMATE LIGASE"/>
    <property type="match status" value="1"/>
</dbReference>